<dbReference type="RefSeq" id="WP_047092547.1">
    <property type="nucleotide sequence ID" value="NZ_LBHU01000001.1"/>
</dbReference>
<sequence length="352" mass="37717">MQKSIHLFERLPRIDASPAGADSLAADDGVVFPVRSKPLVGLIRNRRSYHNGDERNQRGAVPASATEDVIVRSPGLRSELTEILAEFAALRVDCVAIDGGDGTVRDVLSCGAAIFGESWPTVIILPHGKTNALALDLGIPTDWTLEEALAAIHNGNIKRRQPLVMTQWDNAEAQVRGFIMGAGVFNHCIALGQRSHDLGAFNAAVVGVTTGWSVLQAIFGGKGNVWRRGTRMRVRSADGSEVEHLGGLPANERYLLFASTLENFPAGLNPFRGISNPLRVAMLDNPGRGLLLRIAGLMRGTASAATKRRGAHAFGSEGLELDLSESFILDGEAFPAGQYRLSVGAKLRFVVP</sequence>
<organism evidence="2 3">
    <name type="scientific">Aurantiacibacter marinus</name>
    <dbReference type="NCBI Taxonomy" id="874156"/>
    <lineage>
        <taxon>Bacteria</taxon>
        <taxon>Pseudomonadati</taxon>
        <taxon>Pseudomonadota</taxon>
        <taxon>Alphaproteobacteria</taxon>
        <taxon>Sphingomonadales</taxon>
        <taxon>Erythrobacteraceae</taxon>
        <taxon>Aurantiacibacter</taxon>
    </lineage>
</organism>
<dbReference type="EMBL" id="LBHU01000001">
    <property type="protein sequence ID" value="KLI64682.1"/>
    <property type="molecule type" value="Genomic_DNA"/>
</dbReference>
<evidence type="ECO:0000259" key="1">
    <source>
        <dbReference type="PROSITE" id="PS50146"/>
    </source>
</evidence>
<dbReference type="Gene3D" id="3.40.50.10330">
    <property type="entry name" value="Probable inorganic polyphosphate/atp-NAD kinase, domain 1"/>
    <property type="match status" value="1"/>
</dbReference>
<dbReference type="Proteomes" id="UP000053455">
    <property type="component" value="Unassembled WGS sequence"/>
</dbReference>
<evidence type="ECO:0000313" key="2">
    <source>
        <dbReference type="EMBL" id="KLI64682.1"/>
    </source>
</evidence>
<gene>
    <name evidence="2" type="ORF">AAV99_03830</name>
</gene>
<reference evidence="2 3" key="1">
    <citation type="submission" date="2015-04" db="EMBL/GenBank/DDBJ databases">
        <title>The draft genome sequence of Erythrobacter marinus HWDM-33.</title>
        <authorList>
            <person name="Zhuang L."/>
            <person name="Liu Y."/>
            <person name="Shao Z."/>
        </authorList>
    </citation>
    <scope>NUCLEOTIDE SEQUENCE [LARGE SCALE GENOMIC DNA]</scope>
    <source>
        <strain evidence="2 3">HWDM-33</strain>
    </source>
</reference>
<dbReference type="AlphaFoldDB" id="A0A0H0XRU8"/>
<keyword evidence="3" id="KW-1185">Reference proteome</keyword>
<dbReference type="GO" id="GO:0016301">
    <property type="term" value="F:kinase activity"/>
    <property type="evidence" value="ECO:0007669"/>
    <property type="project" value="InterPro"/>
</dbReference>
<proteinExistence type="predicted"/>
<name>A0A0H0XRU8_9SPHN</name>
<dbReference type="PROSITE" id="PS50146">
    <property type="entry name" value="DAGK"/>
    <property type="match status" value="1"/>
</dbReference>
<feature type="domain" description="DAGKc" evidence="1">
    <location>
        <begin position="82"/>
        <end position="169"/>
    </location>
</feature>
<dbReference type="SUPFAM" id="SSF111331">
    <property type="entry name" value="NAD kinase/diacylglycerol kinase-like"/>
    <property type="match status" value="1"/>
</dbReference>
<dbReference type="OrthoDB" id="7209949at2"/>
<dbReference type="InterPro" id="IPR001206">
    <property type="entry name" value="Diacylglycerol_kinase_cat_dom"/>
</dbReference>
<dbReference type="InterPro" id="IPR017438">
    <property type="entry name" value="ATP-NAD_kinase_N"/>
</dbReference>
<accession>A0A0H0XRU8</accession>
<protein>
    <recommendedName>
        <fullName evidence="1">DAGKc domain-containing protein</fullName>
    </recommendedName>
</protein>
<dbReference type="STRING" id="874156.GCA_001021555_00511"/>
<dbReference type="SMART" id="SM00046">
    <property type="entry name" value="DAGKc"/>
    <property type="match status" value="1"/>
</dbReference>
<dbReference type="InterPro" id="IPR016064">
    <property type="entry name" value="NAD/diacylglycerol_kinase_sf"/>
</dbReference>
<evidence type="ECO:0000313" key="3">
    <source>
        <dbReference type="Proteomes" id="UP000053455"/>
    </source>
</evidence>
<dbReference type="Pfam" id="PF00781">
    <property type="entry name" value="DAGK_cat"/>
    <property type="match status" value="1"/>
</dbReference>
<comment type="caution">
    <text evidence="2">The sequence shown here is derived from an EMBL/GenBank/DDBJ whole genome shotgun (WGS) entry which is preliminary data.</text>
</comment>
<dbReference type="PATRIC" id="fig|874156.12.peg.800"/>